<reference evidence="9" key="1">
    <citation type="submission" date="2014-08" db="EMBL/GenBank/DDBJ databases">
        <authorList>
            <person name="Murali S."/>
            <person name="Richards S."/>
            <person name="Bandaranaike D."/>
            <person name="Bellair M."/>
            <person name="Blankenburg K."/>
            <person name="Chao H."/>
            <person name="Dinh H."/>
            <person name="Doddapaneni H."/>
            <person name="Dugan-Rocha S."/>
            <person name="Elkadiri S."/>
            <person name="Gnanaolivu R."/>
            <person name="Hughes D."/>
            <person name="Lee S."/>
            <person name="Li M."/>
            <person name="Ming W."/>
            <person name="Munidasa M."/>
            <person name="Muniz J."/>
            <person name="Nguyen L."/>
            <person name="Osuji N."/>
            <person name="Pu L.-L."/>
            <person name="Puazo M."/>
            <person name="Skinner E."/>
            <person name="Qu C."/>
            <person name="Quiroz J."/>
            <person name="Raj R."/>
            <person name="Weissenberger G."/>
            <person name="Xin Y."/>
            <person name="Zou X."/>
            <person name="Han Y."/>
            <person name="Worley K."/>
            <person name="Muzny D."/>
            <person name="Gibbs R."/>
        </authorList>
    </citation>
    <scope>NUCLEOTIDE SEQUENCE</scope>
    <source>
        <strain evidence="9">HAZT.00-mixed</strain>
        <tissue evidence="9">Whole organism</tissue>
    </source>
</reference>
<protein>
    <submittedName>
        <fullName evidence="9">Uncharacterized protein</fullName>
    </submittedName>
</protein>
<evidence type="ECO:0000256" key="8">
    <source>
        <dbReference type="SAM" id="Phobius"/>
    </source>
</evidence>
<dbReference type="GO" id="GO:0016020">
    <property type="term" value="C:membrane"/>
    <property type="evidence" value="ECO:0007669"/>
    <property type="project" value="UniProtKB-SubCell"/>
</dbReference>
<keyword evidence="6 8" id="KW-0472">Membrane</keyword>
<dbReference type="GO" id="GO:0042246">
    <property type="term" value="P:tissue regeneration"/>
    <property type="evidence" value="ECO:0007669"/>
    <property type="project" value="InterPro"/>
</dbReference>
<organism evidence="9">
    <name type="scientific">Hyalella azteca</name>
    <name type="common">Amphipod</name>
    <dbReference type="NCBI Taxonomy" id="294128"/>
    <lineage>
        <taxon>Eukaryota</taxon>
        <taxon>Metazoa</taxon>
        <taxon>Ecdysozoa</taxon>
        <taxon>Arthropoda</taxon>
        <taxon>Crustacea</taxon>
        <taxon>Multicrustacea</taxon>
        <taxon>Malacostraca</taxon>
        <taxon>Eumalacostraca</taxon>
        <taxon>Peracarida</taxon>
        <taxon>Amphipoda</taxon>
        <taxon>Senticaudata</taxon>
        <taxon>Talitrida</taxon>
        <taxon>Talitroidea</taxon>
        <taxon>Hyalellidae</taxon>
        <taxon>Hyalella</taxon>
    </lineage>
</organism>
<dbReference type="Pfam" id="PF04923">
    <property type="entry name" value="Ninjurin"/>
    <property type="match status" value="1"/>
</dbReference>
<dbReference type="Proteomes" id="UP000711488">
    <property type="component" value="Unassembled WGS sequence"/>
</dbReference>
<dbReference type="InterPro" id="IPR007007">
    <property type="entry name" value="Ninjurin"/>
</dbReference>
<evidence type="ECO:0000256" key="4">
    <source>
        <dbReference type="ARBA" id="ARBA00022889"/>
    </source>
</evidence>
<dbReference type="OrthoDB" id="6114058at2759"/>
<name>A0A6A0GSW1_HYAAZ</name>
<dbReference type="PANTHER" id="PTHR12316">
    <property type="entry name" value="NINJURIN-RELATED"/>
    <property type="match status" value="1"/>
</dbReference>
<feature type="transmembrane region" description="Helical" evidence="8">
    <location>
        <begin position="146"/>
        <end position="166"/>
    </location>
</feature>
<evidence type="ECO:0000256" key="2">
    <source>
        <dbReference type="ARBA" id="ARBA00008141"/>
    </source>
</evidence>
<reference evidence="9" key="3">
    <citation type="submission" date="2019-06" db="EMBL/GenBank/DDBJ databases">
        <authorList>
            <person name="Poynton C."/>
            <person name="Hasenbein S."/>
            <person name="Benoit J.B."/>
            <person name="Sepulveda M.S."/>
            <person name="Poelchau M.F."/>
            <person name="Murali S.C."/>
            <person name="Chen S."/>
            <person name="Glastad K.M."/>
            <person name="Werren J.H."/>
            <person name="Vineis J.H."/>
            <person name="Bowen J.L."/>
            <person name="Friedrich M."/>
            <person name="Jones J."/>
            <person name="Robertson H.M."/>
            <person name="Feyereisen R."/>
            <person name="Mechler-Hickson A."/>
            <person name="Mathers N."/>
            <person name="Lee C.E."/>
            <person name="Colbourne J.K."/>
            <person name="Biales A."/>
            <person name="Johnston J.S."/>
            <person name="Wellborn G.A."/>
            <person name="Rosendale A.J."/>
            <person name="Cridge A.G."/>
            <person name="Munoz-Torres M.C."/>
            <person name="Bain P.A."/>
            <person name="Manny A.R."/>
            <person name="Major K.M."/>
            <person name="Lambert F.N."/>
            <person name="Vulpe C.D."/>
            <person name="Tuck P."/>
            <person name="Blalock B.J."/>
            <person name="Lin Y.-Y."/>
            <person name="Smith M.E."/>
            <person name="Ochoa-Acuna H."/>
            <person name="Chen M.-J.M."/>
            <person name="Childers C.P."/>
            <person name="Qu J."/>
            <person name="Dugan S."/>
            <person name="Lee S.L."/>
            <person name="Chao H."/>
            <person name="Dinh H."/>
            <person name="Han Y."/>
            <person name="Doddapaneni H."/>
            <person name="Worley K.C."/>
            <person name="Muzny D.M."/>
            <person name="Gibbs R.A."/>
            <person name="Richards S."/>
        </authorList>
    </citation>
    <scope>NUCLEOTIDE SEQUENCE</scope>
    <source>
        <strain evidence="9">HAZT.00-mixed</strain>
        <tissue evidence="9">Whole organism</tissue>
    </source>
</reference>
<comment type="subcellular location">
    <subcellularLocation>
        <location evidence="1">Membrane</location>
        <topology evidence="1">Multi-pass membrane protein</topology>
    </subcellularLocation>
</comment>
<sequence length="194" mass="20581">MSGTTAIPLADLRETYLDAGLDEGFTNNMGGVDDGLAEEGGHNDPGFGPPTAGGDRPSSPGTRDDGTSRRRGYFPVHNPANEPDVPINKGRRPLDVNLYATKKTVAQGMMDLALLTANANQLRYVLESGSVGGLYYNLNADILNNWIVLGVFLITVVNVFISAFGIEPLDGLNPELVRAAVETAAEANPRQILG</sequence>
<accession>A0A6A0GSW1</accession>
<reference evidence="9" key="2">
    <citation type="journal article" date="2018" name="Environ. Sci. Technol.">
        <title>The Toxicogenome of Hyalella azteca: A Model for Sediment Ecotoxicology and Evolutionary Toxicology.</title>
        <authorList>
            <person name="Poynton H.C."/>
            <person name="Hasenbein S."/>
            <person name="Benoit J.B."/>
            <person name="Sepulveda M.S."/>
            <person name="Poelchau M.F."/>
            <person name="Hughes D.S.T."/>
            <person name="Murali S.C."/>
            <person name="Chen S."/>
            <person name="Glastad K.M."/>
            <person name="Goodisman M.A.D."/>
            <person name="Werren J.H."/>
            <person name="Vineis J.H."/>
            <person name="Bowen J.L."/>
            <person name="Friedrich M."/>
            <person name="Jones J."/>
            <person name="Robertson H.M."/>
            <person name="Feyereisen R."/>
            <person name="Mechler-Hickson A."/>
            <person name="Mathers N."/>
            <person name="Lee C.E."/>
            <person name="Colbourne J.K."/>
            <person name="Biales A."/>
            <person name="Johnston J.S."/>
            <person name="Wellborn G.A."/>
            <person name="Rosendale A.J."/>
            <person name="Cridge A.G."/>
            <person name="Munoz-Torres M.C."/>
            <person name="Bain P.A."/>
            <person name="Manny A.R."/>
            <person name="Major K.M."/>
            <person name="Lambert F.N."/>
            <person name="Vulpe C.D."/>
            <person name="Tuck P."/>
            <person name="Blalock B.J."/>
            <person name="Lin Y.Y."/>
            <person name="Smith M.E."/>
            <person name="Ochoa-Acuna H."/>
            <person name="Chen M.M."/>
            <person name="Childers C.P."/>
            <person name="Qu J."/>
            <person name="Dugan S."/>
            <person name="Lee S.L."/>
            <person name="Chao H."/>
            <person name="Dinh H."/>
            <person name="Han Y."/>
            <person name="Doddapaneni H."/>
            <person name="Worley K.C."/>
            <person name="Muzny D.M."/>
            <person name="Gibbs R.A."/>
            <person name="Richards S."/>
        </authorList>
    </citation>
    <scope>NUCLEOTIDE SEQUENCE</scope>
    <source>
        <strain evidence="9">HAZT.00-mixed</strain>
        <tissue evidence="9">Whole organism</tissue>
    </source>
</reference>
<evidence type="ECO:0000256" key="5">
    <source>
        <dbReference type="ARBA" id="ARBA00022989"/>
    </source>
</evidence>
<keyword evidence="4" id="KW-0130">Cell adhesion</keyword>
<keyword evidence="5 8" id="KW-1133">Transmembrane helix</keyword>
<evidence type="ECO:0000256" key="7">
    <source>
        <dbReference type="SAM" id="MobiDB-lite"/>
    </source>
</evidence>
<feature type="region of interest" description="Disordered" evidence="7">
    <location>
        <begin position="21"/>
        <end position="89"/>
    </location>
</feature>
<evidence type="ECO:0000256" key="1">
    <source>
        <dbReference type="ARBA" id="ARBA00004141"/>
    </source>
</evidence>
<comment type="caution">
    <text evidence="9">The sequence shown here is derived from an EMBL/GenBank/DDBJ whole genome shotgun (WGS) entry which is preliminary data.</text>
</comment>
<evidence type="ECO:0000256" key="6">
    <source>
        <dbReference type="ARBA" id="ARBA00023136"/>
    </source>
</evidence>
<proteinExistence type="inferred from homology"/>
<gene>
    <name evidence="9" type="ORF">HAZT_HAZT005943</name>
</gene>
<dbReference type="EMBL" id="JQDR03016078">
    <property type="protein sequence ID" value="KAA0185735.1"/>
    <property type="molecule type" value="Genomic_DNA"/>
</dbReference>
<dbReference type="GO" id="GO:0007155">
    <property type="term" value="P:cell adhesion"/>
    <property type="evidence" value="ECO:0007669"/>
    <property type="project" value="UniProtKB-KW"/>
</dbReference>
<evidence type="ECO:0000256" key="3">
    <source>
        <dbReference type="ARBA" id="ARBA00022692"/>
    </source>
</evidence>
<evidence type="ECO:0000313" key="9">
    <source>
        <dbReference type="EMBL" id="KAA0185735.1"/>
    </source>
</evidence>
<dbReference type="PANTHER" id="PTHR12316:SF17">
    <property type="entry name" value="NINJURIN C, ISOFORM D"/>
    <property type="match status" value="1"/>
</dbReference>
<dbReference type="AlphaFoldDB" id="A0A6A0GSW1"/>
<keyword evidence="3 8" id="KW-0812">Transmembrane</keyword>
<comment type="similarity">
    <text evidence="2">Belongs to the ninjurin family.</text>
</comment>